<organism evidence="1 2">
    <name type="scientific">Colletotrichum abscissum</name>
    <dbReference type="NCBI Taxonomy" id="1671311"/>
    <lineage>
        <taxon>Eukaryota</taxon>
        <taxon>Fungi</taxon>
        <taxon>Dikarya</taxon>
        <taxon>Ascomycota</taxon>
        <taxon>Pezizomycotina</taxon>
        <taxon>Sordariomycetes</taxon>
        <taxon>Hypocreomycetidae</taxon>
        <taxon>Glomerellales</taxon>
        <taxon>Glomerellaceae</taxon>
        <taxon>Colletotrichum</taxon>
        <taxon>Colletotrichum acutatum species complex</taxon>
    </lineage>
</organism>
<comment type="caution">
    <text evidence="1">The sequence shown here is derived from an EMBL/GenBank/DDBJ whole genome shotgun (WGS) entry which is preliminary data.</text>
</comment>
<proteinExistence type="predicted"/>
<dbReference type="OrthoDB" id="10555431at2759"/>
<accession>A0A9P9XLI8</accession>
<evidence type="ECO:0000313" key="2">
    <source>
        <dbReference type="Proteomes" id="UP001056436"/>
    </source>
</evidence>
<reference evidence="1" key="1">
    <citation type="submission" date="2019-01" db="EMBL/GenBank/DDBJ databases">
        <title>Colletotrichum abscissum LGMF1257.</title>
        <authorList>
            <person name="Baroncelli R."/>
        </authorList>
    </citation>
    <scope>NUCLEOTIDE SEQUENCE</scope>
    <source>
        <strain evidence="1">Ca142</strain>
    </source>
</reference>
<gene>
    <name evidence="1" type="ORF">CABS02_03865</name>
</gene>
<dbReference type="EMBL" id="SDAQ01000015">
    <property type="protein sequence ID" value="KAI3555811.1"/>
    <property type="molecule type" value="Genomic_DNA"/>
</dbReference>
<keyword evidence="2" id="KW-1185">Reference proteome</keyword>
<protein>
    <submittedName>
        <fullName evidence="1">Uncharacterized protein</fullName>
    </submittedName>
</protein>
<name>A0A9P9XLI8_9PEZI</name>
<dbReference type="AlphaFoldDB" id="A0A9P9XLI8"/>
<evidence type="ECO:0000313" key="1">
    <source>
        <dbReference type="EMBL" id="KAI3555811.1"/>
    </source>
</evidence>
<sequence length="101" mass="11271">MEGQAAVRSFTLPYTSGQRIVRSPARLPHFAYYDCDDDPIGPPDPAIPRLCARSPSPLTSTVYNIYDDLIATKAPSQYSAKSLHYLSLRKAQKTKDVRVRS</sequence>
<dbReference type="Proteomes" id="UP001056436">
    <property type="component" value="Unassembled WGS sequence"/>
</dbReference>